<evidence type="ECO:0000256" key="1">
    <source>
        <dbReference type="ARBA" id="ARBA00005254"/>
    </source>
</evidence>
<name>A0A937HH30_9PROT</name>
<dbReference type="Proteomes" id="UP000785783">
    <property type="component" value="Unassembled WGS sequence"/>
</dbReference>
<comment type="similarity">
    <text evidence="1">Belongs to the enoyl-CoA hydratase/isomerase family.</text>
</comment>
<reference evidence="2" key="1">
    <citation type="submission" date="2020-10" db="EMBL/GenBank/DDBJ databases">
        <title>Microbiome of the Black Sea water column analyzed by genome centric metagenomics.</title>
        <authorList>
            <person name="Cabello-Yeves P.J."/>
            <person name="Callieri C."/>
            <person name="Picazo A."/>
            <person name="Mehrshad M."/>
            <person name="Haro-Moreno J.M."/>
            <person name="Roda-Garcia J."/>
            <person name="Dzembekova N."/>
            <person name="Slabakova V."/>
            <person name="Slabakova N."/>
            <person name="Moncheva S."/>
            <person name="Rodriguez-Valera F."/>
        </authorList>
    </citation>
    <scope>NUCLEOTIDE SEQUENCE</scope>
    <source>
        <strain evidence="2">BS307-5m-G5</strain>
    </source>
</reference>
<dbReference type="PANTHER" id="PTHR43459:SF3">
    <property type="entry name" value="ENOYL-COA HYDRATASE ECHA15 (ENOYL HYDRASE) (UNSATURATED ACYL-COA HYDRATASE) (CROTONASE)-RELATED"/>
    <property type="match status" value="1"/>
</dbReference>
<dbReference type="EMBL" id="JADHOK010000015">
    <property type="protein sequence ID" value="MBL6761485.1"/>
    <property type="molecule type" value="Genomic_DNA"/>
</dbReference>
<dbReference type="CDD" id="cd06558">
    <property type="entry name" value="crotonase-like"/>
    <property type="match status" value="1"/>
</dbReference>
<protein>
    <submittedName>
        <fullName evidence="2">Enoyl-CoA hydratase/isomerase family protein</fullName>
    </submittedName>
</protein>
<gene>
    <name evidence="2" type="ORF">ISQ19_02185</name>
</gene>
<dbReference type="PANTHER" id="PTHR43459">
    <property type="entry name" value="ENOYL-COA HYDRATASE"/>
    <property type="match status" value="1"/>
</dbReference>
<dbReference type="InterPro" id="IPR014748">
    <property type="entry name" value="Enoyl-CoA_hydra_C"/>
</dbReference>
<evidence type="ECO:0000313" key="3">
    <source>
        <dbReference type="Proteomes" id="UP000785783"/>
    </source>
</evidence>
<proteinExistence type="inferred from homology"/>
<dbReference type="Gene3D" id="1.10.12.10">
    <property type="entry name" value="Lyase 2-enoyl-coa Hydratase, Chain A, domain 2"/>
    <property type="match status" value="1"/>
</dbReference>
<dbReference type="InterPro" id="IPR029045">
    <property type="entry name" value="ClpP/crotonase-like_dom_sf"/>
</dbReference>
<sequence length="261" mass="28155">MLRQENYQRMTIDRRDNGVVVVTLNRPEKMNAIDNRMHHEMMTFSRDFDDDPDLRVLVLAGAGKAFCVGGDFSADTGIEMPSLAEGRRIVDHILECEKPIISAVNGYALGLGANIALLCDVIVAGPDAKFGDTHVNMGLGAGDGGQVIWPFLIGVNRAKYHLMTGEMVDGKQAHEMGLAGFYADSAEGVMEKAMQIADKLAEGAPIAIAASKAGINAFLRQVAAAVMPISLQAEGLSMRSQDFKEAVAAFQEKRKPDFKGK</sequence>
<dbReference type="AlphaFoldDB" id="A0A937HH30"/>
<accession>A0A937HH30</accession>
<dbReference type="Pfam" id="PF00378">
    <property type="entry name" value="ECH_1"/>
    <property type="match status" value="1"/>
</dbReference>
<dbReference type="GO" id="GO:0003824">
    <property type="term" value="F:catalytic activity"/>
    <property type="evidence" value="ECO:0007669"/>
    <property type="project" value="UniProtKB-ARBA"/>
</dbReference>
<organism evidence="2 3">
    <name type="scientific">PS1 clade bacterium</name>
    <dbReference type="NCBI Taxonomy" id="2175152"/>
    <lineage>
        <taxon>Bacteria</taxon>
        <taxon>Pseudomonadati</taxon>
        <taxon>Pseudomonadota</taxon>
        <taxon>Alphaproteobacteria</taxon>
        <taxon>PS1 clade</taxon>
    </lineage>
</organism>
<dbReference type="Gene3D" id="3.90.226.10">
    <property type="entry name" value="2-enoyl-CoA Hydratase, Chain A, domain 1"/>
    <property type="match status" value="1"/>
</dbReference>
<dbReference type="InterPro" id="IPR001753">
    <property type="entry name" value="Enoyl-CoA_hydra/iso"/>
</dbReference>
<comment type="caution">
    <text evidence="2">The sequence shown here is derived from an EMBL/GenBank/DDBJ whole genome shotgun (WGS) entry which is preliminary data.</text>
</comment>
<dbReference type="SUPFAM" id="SSF52096">
    <property type="entry name" value="ClpP/crotonase"/>
    <property type="match status" value="1"/>
</dbReference>
<evidence type="ECO:0000313" key="2">
    <source>
        <dbReference type="EMBL" id="MBL6761485.1"/>
    </source>
</evidence>